<evidence type="ECO:0000313" key="8">
    <source>
        <dbReference type="EMBL" id="RVD90606.1"/>
    </source>
</evidence>
<gene>
    <name evidence="8" type="ORF">TUBRATIS_29720</name>
</gene>
<reference evidence="8 9" key="1">
    <citation type="submission" date="2018-10" db="EMBL/GenBank/DDBJ databases">
        <title>Draft genome sequence of the microsporidian Tubulinosema ratisbonensis.</title>
        <authorList>
            <person name="Polonais V."/>
            <person name="Peyretaillade E."/>
            <person name="Niehus S."/>
            <person name="Wawrzyniak I."/>
            <person name="Franchet A."/>
            <person name="Gaspin C."/>
            <person name="Reichstadt M."/>
            <person name="Belser C."/>
            <person name="Labadie K."/>
            <person name="Delbac F."/>
            <person name="Ferrandon D."/>
        </authorList>
    </citation>
    <scope>NUCLEOTIDE SEQUENCE [LARGE SCALE GENOMIC DNA]</scope>
    <source>
        <strain evidence="8 9">Franzen</strain>
    </source>
</reference>
<dbReference type="Proteomes" id="UP000282876">
    <property type="component" value="Unassembled WGS sequence"/>
</dbReference>
<dbReference type="PANTHER" id="PTHR11431:SF75">
    <property type="entry name" value="FERRITIN"/>
    <property type="match status" value="1"/>
</dbReference>
<protein>
    <recommendedName>
        <fullName evidence="6">Ferritin</fullName>
        <ecNumber evidence="6">1.16.3.1</ecNumber>
    </recommendedName>
</protein>
<dbReference type="EMBL" id="RCSS01000832">
    <property type="protein sequence ID" value="RVD90606.1"/>
    <property type="molecule type" value="Genomic_DNA"/>
</dbReference>
<dbReference type="GO" id="GO:0008198">
    <property type="term" value="F:ferrous iron binding"/>
    <property type="evidence" value="ECO:0007669"/>
    <property type="project" value="TreeGrafter"/>
</dbReference>
<keyword evidence="6" id="KW-0560">Oxidoreductase</keyword>
<dbReference type="GO" id="GO:0006879">
    <property type="term" value="P:intracellular iron ion homeostasis"/>
    <property type="evidence" value="ECO:0007669"/>
    <property type="project" value="UniProtKB-KW"/>
</dbReference>
<dbReference type="GO" id="GO:0008199">
    <property type="term" value="F:ferric iron binding"/>
    <property type="evidence" value="ECO:0007669"/>
    <property type="project" value="InterPro"/>
</dbReference>
<evidence type="ECO:0000256" key="4">
    <source>
        <dbReference type="ARBA" id="ARBA00023004"/>
    </source>
</evidence>
<evidence type="ECO:0000256" key="2">
    <source>
        <dbReference type="ARBA" id="ARBA00022434"/>
    </source>
</evidence>
<dbReference type="GO" id="GO:0004322">
    <property type="term" value="F:ferroxidase activity"/>
    <property type="evidence" value="ECO:0007669"/>
    <property type="project" value="UniProtKB-EC"/>
</dbReference>
<accession>A0A437AHP1</accession>
<evidence type="ECO:0000313" key="9">
    <source>
        <dbReference type="Proteomes" id="UP000282876"/>
    </source>
</evidence>
<feature type="binding site" evidence="5">
    <location>
        <position position="57"/>
    </location>
    <ligand>
        <name>Fe cation</name>
        <dbReference type="ChEBI" id="CHEBI:24875"/>
        <label>1</label>
    </ligand>
</feature>
<feature type="binding site" evidence="5">
    <location>
        <position position="54"/>
    </location>
    <ligand>
        <name>Fe cation</name>
        <dbReference type="ChEBI" id="CHEBI:24875"/>
        <label>1</label>
    </ligand>
</feature>
<keyword evidence="2 6" id="KW-0409">Iron storage</keyword>
<dbReference type="InterPro" id="IPR001519">
    <property type="entry name" value="Ferritin"/>
</dbReference>
<comment type="caution">
    <text evidence="8">The sequence shown here is derived from an EMBL/GenBank/DDBJ whole genome shotgun (WGS) entry which is preliminary data.</text>
</comment>
<keyword evidence="9" id="KW-1185">Reference proteome</keyword>
<sequence>MGDWKDKASELLSKQLNNEYTAFYFYTSCSSYFDKKNVELPGLKKFFRKMAEEELEHAQGIINFMNARGMTVSFLQVKDFKTNYESVVDVLVKSIDFEEKVLKDLSLIYKEAEESNDYTTTTFLDPYVIEQVESIKELNSLKVNAERCMDPLGIYLFDQQFLAKRRKK</sequence>
<keyword evidence="3 5" id="KW-0479">Metal-binding</keyword>
<organism evidence="8 9">
    <name type="scientific">Tubulinosema ratisbonensis</name>
    <dbReference type="NCBI Taxonomy" id="291195"/>
    <lineage>
        <taxon>Eukaryota</taxon>
        <taxon>Fungi</taxon>
        <taxon>Fungi incertae sedis</taxon>
        <taxon>Microsporidia</taxon>
        <taxon>Tubulinosematoidea</taxon>
        <taxon>Tubulinosematidae</taxon>
        <taxon>Tubulinosema</taxon>
    </lineage>
</organism>
<feature type="domain" description="Ferritin-like diiron" evidence="7">
    <location>
        <begin position="2"/>
        <end position="149"/>
    </location>
</feature>
<feature type="binding site" evidence="5">
    <location>
        <position position="98"/>
    </location>
    <ligand>
        <name>Fe cation</name>
        <dbReference type="ChEBI" id="CHEBI:24875"/>
        <label>1</label>
    </ligand>
</feature>
<evidence type="ECO:0000256" key="6">
    <source>
        <dbReference type="RuleBase" id="RU361145"/>
    </source>
</evidence>
<proteinExistence type="inferred from homology"/>
<dbReference type="InterPro" id="IPR008331">
    <property type="entry name" value="Ferritin_DPS_dom"/>
</dbReference>
<dbReference type="InterPro" id="IPR009040">
    <property type="entry name" value="Ferritin-like_diiron"/>
</dbReference>
<dbReference type="Pfam" id="PF00210">
    <property type="entry name" value="Ferritin"/>
    <property type="match status" value="1"/>
</dbReference>
<feature type="binding site" evidence="5">
    <location>
        <position position="19"/>
    </location>
    <ligand>
        <name>Fe cation</name>
        <dbReference type="ChEBI" id="CHEBI:24875"/>
        <label>1</label>
    </ligand>
</feature>
<dbReference type="STRING" id="291195.A0A437AHP1"/>
<dbReference type="AlphaFoldDB" id="A0A437AHP1"/>
<dbReference type="InterPro" id="IPR012347">
    <property type="entry name" value="Ferritin-like"/>
</dbReference>
<evidence type="ECO:0000259" key="7">
    <source>
        <dbReference type="PROSITE" id="PS50905"/>
    </source>
</evidence>
<dbReference type="VEuPathDB" id="MicrosporidiaDB:TUBRATIS_29720"/>
<evidence type="ECO:0000256" key="1">
    <source>
        <dbReference type="ARBA" id="ARBA00007513"/>
    </source>
</evidence>
<evidence type="ECO:0000256" key="5">
    <source>
        <dbReference type="PIRSR" id="PIRSR601519-1"/>
    </source>
</evidence>
<dbReference type="PROSITE" id="PS50905">
    <property type="entry name" value="FERRITIN_LIKE"/>
    <property type="match status" value="1"/>
</dbReference>
<comment type="function">
    <text evidence="6">Stores iron in a soluble, non-toxic, readily available form. Important for iron homeostasis. Iron is taken up in the ferrous form and deposited as ferric hydroxides after oxidation.</text>
</comment>
<comment type="similarity">
    <text evidence="1 6">Belongs to the ferritin family.</text>
</comment>
<comment type="catalytic activity">
    <reaction evidence="6">
        <text>4 Fe(2+) + O2 + 4 H(+) = 4 Fe(3+) + 2 H2O</text>
        <dbReference type="Rhea" id="RHEA:11148"/>
        <dbReference type="ChEBI" id="CHEBI:15377"/>
        <dbReference type="ChEBI" id="CHEBI:15378"/>
        <dbReference type="ChEBI" id="CHEBI:15379"/>
        <dbReference type="ChEBI" id="CHEBI:29033"/>
        <dbReference type="ChEBI" id="CHEBI:29034"/>
        <dbReference type="EC" id="1.16.3.1"/>
    </reaction>
</comment>
<dbReference type="GO" id="GO:0006826">
    <property type="term" value="P:iron ion transport"/>
    <property type="evidence" value="ECO:0007669"/>
    <property type="project" value="InterPro"/>
</dbReference>
<feature type="binding site" evidence="5">
    <location>
        <position position="131"/>
    </location>
    <ligand>
        <name>Fe cation</name>
        <dbReference type="ChEBI" id="CHEBI:24875"/>
        <label>1</label>
    </ligand>
</feature>
<dbReference type="InterPro" id="IPR009078">
    <property type="entry name" value="Ferritin-like_SF"/>
</dbReference>
<dbReference type="Gene3D" id="1.20.1260.10">
    <property type="match status" value="1"/>
</dbReference>
<keyword evidence="4 5" id="KW-0408">Iron</keyword>
<dbReference type="GO" id="GO:0005737">
    <property type="term" value="C:cytoplasm"/>
    <property type="evidence" value="ECO:0007669"/>
    <property type="project" value="TreeGrafter"/>
</dbReference>
<name>A0A437AHP1_9MICR</name>
<evidence type="ECO:0000256" key="3">
    <source>
        <dbReference type="ARBA" id="ARBA00022723"/>
    </source>
</evidence>
<dbReference type="OrthoDB" id="186462at2759"/>
<dbReference type="EC" id="1.16.3.1" evidence="6"/>
<dbReference type="PANTHER" id="PTHR11431">
    <property type="entry name" value="FERRITIN"/>
    <property type="match status" value="1"/>
</dbReference>
<dbReference type="SUPFAM" id="SSF47240">
    <property type="entry name" value="Ferritin-like"/>
    <property type="match status" value="1"/>
</dbReference>